<dbReference type="OrthoDB" id="1896560at2759"/>
<dbReference type="GeneID" id="110422060"/>
<dbReference type="InterPro" id="IPR057135">
    <property type="entry name" value="At4g27190-like_LRR"/>
</dbReference>
<dbReference type="InterPro" id="IPR042197">
    <property type="entry name" value="Apaf_helical"/>
</dbReference>
<sequence>MEQKVVEAVLGAAVQLTLSKVISLAAEQISLACDFKKDLKRLRVLLTMIQAMLQDAEEKHVRDGAVRLWLEELRDVAHEVDDVLDEFAYENLRMKVKIQNQISRKLCNPFSPTFPVSYRFKMANKIKNISISLRNINDQASQFGLQRRVGDMALVPRGNQETHSLLGDSSHVVGRGDDVSKIIDLLIRSDSQQTLSVISIVGMAGLGKTTLAKVVCNNEPIQDHFGKIMWVCVSDDFDVERILVEMLESLTKNPCAIRNKDTVLRRIQEELGGERYLLIFDDVWNENTEKWEDLKGCLLGISRNIGSKIIVTTRSDNVALVIMGTIPEHRHHPRKLVDDECWSIIKEKVFGSASIPPELEVIGKDIAKKCKGVPLVARVIGGTMSNKRDKEEWLSIKHCNIWDSLERNNGILHVLKLSFDRLPSPSLKQCFAYCSNFPKDFCIEREQLIQFWMAEGFLHPSEEEGHMTMEDTGNMHFKALLSNSLFQDVERDAYGNIQVFKMHDLVHDLAVFVSKEETMVLDTDSMRDTSHVRHMSVIFNGEVVPTLLRHAAPKLHSLFLKVDVFCMFSGDLKSLRTLNLSGAYIEKLPASLGKLKHLRFLDISRTNITELPKSFTRLYNLQTLRLVKCSLERLPKGMKNLVSLRHIYFDLEKLMPVDIGHLACLQTLPFFFVNMEKGCRVEELRCLSQLRGKLKICNLEDVKDNAEATRANMQAKTKLYKLKLKWSYKRKGYINDKEVLEGLKPCPNLKSLTIVNYWGDDLPSWMLRSGYGSDHTFPLNNLVKLKLINCKECLNVPCLGKLCNLRVLEIDEMKKVNRIGCEFYFNGTHDKNNRTSSSQGQGEATKLFPALRRFVLVEMESLEEWSDGMDQAMIEREGVVVFPCLEELIISGCPKLKSAPIQRELSSLQVLQVSYCGEISTLGDGLSASSCLKELHIQACPNLRSIPTINRLSMCLKELRIWDCPNLRSIPSMEGFSSLTDLTIKDCEGLSCLPRGLESCTSLEKLNIHNCPILSSVPQDLGELRSLIFLSVTSCRNLTCLPGEILGCLTNLKTLHIGGFSEQLEEFPGLSSIQHLHASLEYLELYGWKNLKCLPYQVQHLAALKSFEMWNFNGVEVLPEWLGNFSSLQRLQIWNCNNLMHMPSLEAMQQLSKLQRLEINKCPQLKENCAKESGFEWPKIAHLPNLRIEGRCIQQ</sequence>
<keyword evidence="11" id="KW-1185">Reference proteome</keyword>
<dbReference type="InterPro" id="IPR041118">
    <property type="entry name" value="Rx_N"/>
</dbReference>
<keyword evidence="3" id="KW-0547">Nucleotide-binding</keyword>
<dbReference type="InterPro" id="IPR032675">
    <property type="entry name" value="LRR_dom_sf"/>
</dbReference>
<dbReference type="CDD" id="cd14798">
    <property type="entry name" value="RX-CC_like"/>
    <property type="match status" value="1"/>
</dbReference>
<evidence type="ECO:0000256" key="5">
    <source>
        <dbReference type="ARBA" id="ARBA00022840"/>
    </source>
</evidence>
<dbReference type="Gene3D" id="1.10.8.430">
    <property type="entry name" value="Helical domain of apoptotic protease-activating factors"/>
    <property type="match status" value="1"/>
</dbReference>
<dbReference type="Pfam" id="PF25019">
    <property type="entry name" value="LRR_R13L1-DRL21"/>
    <property type="match status" value="1"/>
</dbReference>
<dbReference type="Gene3D" id="1.20.5.4130">
    <property type="match status" value="1"/>
</dbReference>
<dbReference type="SUPFAM" id="SSF52540">
    <property type="entry name" value="P-loop containing nucleoside triphosphate hydrolases"/>
    <property type="match status" value="1"/>
</dbReference>
<dbReference type="Gene3D" id="3.40.50.300">
    <property type="entry name" value="P-loop containing nucleotide triphosphate hydrolases"/>
    <property type="match status" value="1"/>
</dbReference>
<feature type="domain" description="Disease resistance protein At4g27190-like leucine-rich repeats" evidence="8">
    <location>
        <begin position="1024"/>
        <end position="1162"/>
    </location>
</feature>
<organism evidence="11 12">
    <name type="scientific">Herrania umbratica</name>
    <dbReference type="NCBI Taxonomy" id="108875"/>
    <lineage>
        <taxon>Eukaryota</taxon>
        <taxon>Viridiplantae</taxon>
        <taxon>Streptophyta</taxon>
        <taxon>Embryophyta</taxon>
        <taxon>Tracheophyta</taxon>
        <taxon>Spermatophyta</taxon>
        <taxon>Magnoliopsida</taxon>
        <taxon>eudicotyledons</taxon>
        <taxon>Gunneridae</taxon>
        <taxon>Pentapetalae</taxon>
        <taxon>rosids</taxon>
        <taxon>malvids</taxon>
        <taxon>Malvales</taxon>
        <taxon>Malvaceae</taxon>
        <taxon>Byttnerioideae</taxon>
        <taxon>Herrania</taxon>
    </lineage>
</organism>
<feature type="domain" description="Disease resistance N-terminal" evidence="7">
    <location>
        <begin position="13"/>
        <end position="104"/>
    </location>
</feature>
<dbReference type="GO" id="GO:0006952">
    <property type="term" value="P:defense response"/>
    <property type="evidence" value="ECO:0007669"/>
    <property type="project" value="UniProtKB-KW"/>
</dbReference>
<dbReference type="InterPro" id="IPR038005">
    <property type="entry name" value="RX-like_CC"/>
</dbReference>
<dbReference type="PANTHER" id="PTHR36766:SF70">
    <property type="entry name" value="DISEASE RESISTANCE PROTEIN RGA4"/>
    <property type="match status" value="1"/>
</dbReference>
<dbReference type="PANTHER" id="PTHR36766">
    <property type="entry name" value="PLANT BROAD-SPECTRUM MILDEW RESISTANCE PROTEIN RPW8"/>
    <property type="match status" value="1"/>
</dbReference>
<evidence type="ECO:0000259" key="10">
    <source>
        <dbReference type="Pfam" id="PF25019"/>
    </source>
</evidence>
<evidence type="ECO:0000259" key="7">
    <source>
        <dbReference type="Pfam" id="PF18052"/>
    </source>
</evidence>
<dbReference type="FunFam" id="1.10.10.10:FF:000322">
    <property type="entry name" value="Probable disease resistance protein At1g63360"/>
    <property type="match status" value="1"/>
</dbReference>
<keyword evidence="4" id="KW-0611">Plant defense</keyword>
<keyword evidence="2" id="KW-0677">Repeat</keyword>
<dbReference type="SMART" id="SM00369">
    <property type="entry name" value="LRR_TYP"/>
    <property type="match status" value="4"/>
</dbReference>
<evidence type="ECO:0000313" key="11">
    <source>
        <dbReference type="Proteomes" id="UP000504621"/>
    </source>
</evidence>
<evidence type="ECO:0000259" key="6">
    <source>
        <dbReference type="Pfam" id="PF00931"/>
    </source>
</evidence>
<dbReference type="SUPFAM" id="SSF52058">
    <property type="entry name" value="L domain-like"/>
    <property type="match status" value="2"/>
</dbReference>
<dbReference type="Gene3D" id="3.80.10.10">
    <property type="entry name" value="Ribonuclease Inhibitor"/>
    <property type="match status" value="3"/>
</dbReference>
<dbReference type="PRINTS" id="PR00364">
    <property type="entry name" value="DISEASERSIST"/>
</dbReference>
<dbReference type="InterPro" id="IPR056789">
    <property type="entry name" value="LRR_R13L1-DRL21"/>
</dbReference>
<evidence type="ECO:0000259" key="9">
    <source>
        <dbReference type="Pfam" id="PF23559"/>
    </source>
</evidence>
<dbReference type="InterPro" id="IPR002182">
    <property type="entry name" value="NB-ARC"/>
</dbReference>
<dbReference type="GO" id="GO:0051707">
    <property type="term" value="P:response to other organism"/>
    <property type="evidence" value="ECO:0007669"/>
    <property type="project" value="UniProtKB-ARBA"/>
</dbReference>
<evidence type="ECO:0000259" key="8">
    <source>
        <dbReference type="Pfam" id="PF23247"/>
    </source>
</evidence>
<dbReference type="GO" id="GO:0005524">
    <property type="term" value="F:ATP binding"/>
    <property type="evidence" value="ECO:0007669"/>
    <property type="project" value="UniProtKB-KW"/>
</dbReference>
<name>A0A6J1AX26_9ROSI</name>
<dbReference type="InterPro" id="IPR036388">
    <property type="entry name" value="WH-like_DNA-bd_sf"/>
</dbReference>
<dbReference type="InterPro" id="IPR058922">
    <property type="entry name" value="WHD_DRP"/>
</dbReference>
<dbReference type="Pfam" id="PF18052">
    <property type="entry name" value="Rx_N"/>
    <property type="match status" value="1"/>
</dbReference>
<dbReference type="RefSeq" id="XP_021291500.1">
    <property type="nucleotide sequence ID" value="XM_021435825.1"/>
</dbReference>
<evidence type="ECO:0000256" key="1">
    <source>
        <dbReference type="ARBA" id="ARBA00022614"/>
    </source>
</evidence>
<dbReference type="InterPro" id="IPR003591">
    <property type="entry name" value="Leu-rich_rpt_typical-subtyp"/>
</dbReference>
<dbReference type="Gene3D" id="1.10.10.10">
    <property type="entry name" value="Winged helix-like DNA-binding domain superfamily/Winged helix DNA-binding domain"/>
    <property type="match status" value="1"/>
</dbReference>
<feature type="domain" description="R13L1/DRL21-like LRR repeat region" evidence="10">
    <location>
        <begin position="682"/>
        <end position="813"/>
    </location>
</feature>
<dbReference type="GO" id="GO:0043531">
    <property type="term" value="F:ADP binding"/>
    <property type="evidence" value="ECO:0007669"/>
    <property type="project" value="InterPro"/>
</dbReference>
<keyword evidence="1" id="KW-0433">Leucine-rich repeat</keyword>
<dbReference type="InterPro" id="IPR027417">
    <property type="entry name" value="P-loop_NTPase"/>
</dbReference>
<evidence type="ECO:0000256" key="3">
    <source>
        <dbReference type="ARBA" id="ARBA00022741"/>
    </source>
</evidence>
<feature type="domain" description="Disease resistance protein winged helix" evidence="9">
    <location>
        <begin position="437"/>
        <end position="510"/>
    </location>
</feature>
<dbReference type="Pfam" id="PF23559">
    <property type="entry name" value="WHD_DRP"/>
    <property type="match status" value="1"/>
</dbReference>
<evidence type="ECO:0000256" key="4">
    <source>
        <dbReference type="ARBA" id="ARBA00022821"/>
    </source>
</evidence>
<dbReference type="FunFam" id="3.40.50.300:FF:001091">
    <property type="entry name" value="Probable disease resistance protein At1g61300"/>
    <property type="match status" value="1"/>
</dbReference>
<reference evidence="12" key="1">
    <citation type="submission" date="2025-08" db="UniProtKB">
        <authorList>
            <consortium name="RefSeq"/>
        </authorList>
    </citation>
    <scope>IDENTIFICATION</scope>
    <source>
        <tissue evidence="12">Leaf</tissue>
    </source>
</reference>
<dbReference type="Pfam" id="PF23247">
    <property type="entry name" value="LRR_RPS2"/>
    <property type="match status" value="1"/>
</dbReference>
<feature type="domain" description="NB-ARC" evidence="6">
    <location>
        <begin position="177"/>
        <end position="351"/>
    </location>
</feature>
<evidence type="ECO:0000313" key="12">
    <source>
        <dbReference type="RefSeq" id="XP_021291500.1"/>
    </source>
</evidence>
<gene>
    <name evidence="12" type="primary">LOC110422060</name>
</gene>
<dbReference type="Pfam" id="PF00931">
    <property type="entry name" value="NB-ARC"/>
    <property type="match status" value="1"/>
</dbReference>
<protein>
    <submittedName>
        <fullName evidence="12">Disease resistance protein RGA4 isoform X1</fullName>
    </submittedName>
</protein>
<dbReference type="Proteomes" id="UP000504621">
    <property type="component" value="Unplaced"/>
</dbReference>
<accession>A0A6J1AX26</accession>
<keyword evidence="5" id="KW-0067">ATP-binding</keyword>
<evidence type="ECO:0000256" key="2">
    <source>
        <dbReference type="ARBA" id="ARBA00022737"/>
    </source>
</evidence>
<proteinExistence type="predicted"/>
<dbReference type="AlphaFoldDB" id="A0A6J1AX26"/>